<keyword evidence="4 10" id="KW-0349">Heme</keyword>
<dbReference type="InterPro" id="IPR034505">
    <property type="entry name" value="Coproporphyrinogen-III_oxidase"/>
</dbReference>
<dbReference type="SFLD" id="SFLDS00029">
    <property type="entry name" value="Radical_SAM"/>
    <property type="match status" value="1"/>
</dbReference>
<dbReference type="PANTHER" id="PTHR13932:SF5">
    <property type="entry name" value="RADICAL S-ADENOSYL METHIONINE DOMAIN-CONTAINING PROTEIN 1, MITOCHONDRIAL"/>
    <property type="match status" value="1"/>
</dbReference>
<dbReference type="PROSITE" id="PS51918">
    <property type="entry name" value="RADICAL_SAM"/>
    <property type="match status" value="1"/>
</dbReference>
<keyword evidence="5 10" id="KW-0949">S-adenosyl-L-methionine</keyword>
<comment type="subcellular location">
    <subcellularLocation>
        <location evidence="10">Cytoplasm</location>
    </subcellularLocation>
</comment>
<evidence type="ECO:0000256" key="4">
    <source>
        <dbReference type="ARBA" id="ARBA00022617"/>
    </source>
</evidence>
<evidence type="ECO:0000256" key="6">
    <source>
        <dbReference type="ARBA" id="ARBA00022723"/>
    </source>
</evidence>
<dbReference type="SUPFAM" id="SSF102114">
    <property type="entry name" value="Radical SAM enzymes"/>
    <property type="match status" value="1"/>
</dbReference>
<dbReference type="Gene3D" id="3.20.20.70">
    <property type="entry name" value="Aldolase class I"/>
    <property type="match status" value="1"/>
</dbReference>
<keyword evidence="9 10" id="KW-0143">Chaperone</keyword>
<evidence type="ECO:0000259" key="11">
    <source>
        <dbReference type="PROSITE" id="PS51918"/>
    </source>
</evidence>
<dbReference type="InterPro" id="IPR010723">
    <property type="entry name" value="HemN_C"/>
</dbReference>
<dbReference type="Proteomes" id="UP000664835">
    <property type="component" value="Unassembled WGS sequence"/>
</dbReference>
<dbReference type="SFLD" id="SFLDG01082">
    <property type="entry name" value="B12-binding_domain_containing"/>
    <property type="match status" value="1"/>
</dbReference>
<protein>
    <recommendedName>
        <fullName evidence="3 10">Heme chaperone HemW</fullName>
    </recommendedName>
</protein>
<evidence type="ECO:0000256" key="9">
    <source>
        <dbReference type="ARBA" id="ARBA00023186"/>
    </source>
</evidence>
<dbReference type="InterPro" id="IPR007197">
    <property type="entry name" value="rSAM"/>
</dbReference>
<comment type="cofactor">
    <cofactor evidence="1">
        <name>[4Fe-4S] cluster</name>
        <dbReference type="ChEBI" id="CHEBI:49883"/>
    </cofactor>
</comment>
<keyword evidence="10" id="KW-0963">Cytoplasm</keyword>
<name>A0ABS3Q4N8_9GAMM</name>
<dbReference type="EMBL" id="JAGETV010000009">
    <property type="protein sequence ID" value="MBO1927300.1"/>
    <property type="molecule type" value="Genomic_DNA"/>
</dbReference>
<dbReference type="SFLD" id="SFLDF00288">
    <property type="entry name" value="HemN-like__clustered_with_nucl"/>
    <property type="match status" value="1"/>
</dbReference>
<comment type="similarity">
    <text evidence="2">Belongs to the anaerobic coproporphyrinogen-III oxidase family. HemW subfamily.</text>
</comment>
<evidence type="ECO:0000313" key="13">
    <source>
        <dbReference type="Proteomes" id="UP000664835"/>
    </source>
</evidence>
<accession>A0ABS3Q4N8</accession>
<evidence type="ECO:0000256" key="3">
    <source>
        <dbReference type="ARBA" id="ARBA00017228"/>
    </source>
</evidence>
<comment type="caution">
    <text evidence="12">The sequence shown here is derived from an EMBL/GenBank/DDBJ whole genome shotgun (WGS) entry which is preliminary data.</text>
</comment>
<dbReference type="SFLD" id="SFLDF00562">
    <property type="entry name" value="HemN-like__clustered_with_heat"/>
    <property type="match status" value="1"/>
</dbReference>
<dbReference type="SMART" id="SM00729">
    <property type="entry name" value="Elp3"/>
    <property type="match status" value="1"/>
</dbReference>
<proteinExistence type="inferred from homology"/>
<keyword evidence="7 10" id="KW-0408">Iron</keyword>
<sequence>MQFSQPLPLSLYVHYPWCIQKCPYCDFNSHTLKQELDESAYIDAMLKQLEQTLPQIWGRPIKSIFFGGGTPSLFSEEGINRFLSQARALLGFNPQIEITLEANPGTVDFEKFAMFRKAGINRLSMGIQSFDGEKLKALGRIHSSGEAKRAIQAAKDAGFDNFNLDLMFALPNQSLEEAIADVEQALEFSPPHLSHYQLTLEPNTPFFKQPPPLPDDDAAWEMQEACQKVIADAGYQHYEVSAYAQESKQCRHNLNYWQFGDYIGLGAGAHGKITMAPEGRVLRTQMPASPGGYVSGIQNGQFGRTTEVDDKEILFEFMLNALRLQDGFELSLFKQHTGLDMEMLEPYLHKLSQQNWICLEEEHLSLTKRGKVYLNNVVSAFL</sequence>
<dbReference type="NCBIfam" id="TIGR00539">
    <property type="entry name" value="hemN_rel"/>
    <property type="match status" value="1"/>
</dbReference>
<keyword evidence="10" id="KW-0004">4Fe-4S</keyword>
<evidence type="ECO:0000256" key="5">
    <source>
        <dbReference type="ARBA" id="ARBA00022691"/>
    </source>
</evidence>
<dbReference type="InterPro" id="IPR013785">
    <property type="entry name" value="Aldolase_TIM"/>
</dbReference>
<keyword evidence="6 10" id="KW-0479">Metal-binding</keyword>
<evidence type="ECO:0000256" key="7">
    <source>
        <dbReference type="ARBA" id="ARBA00023004"/>
    </source>
</evidence>
<dbReference type="Pfam" id="PF04055">
    <property type="entry name" value="Radical_SAM"/>
    <property type="match status" value="1"/>
</dbReference>
<feature type="domain" description="Radical SAM core" evidence="11">
    <location>
        <begin position="3"/>
        <end position="236"/>
    </location>
</feature>
<dbReference type="InterPro" id="IPR058240">
    <property type="entry name" value="rSAM_sf"/>
</dbReference>
<evidence type="ECO:0000256" key="2">
    <source>
        <dbReference type="ARBA" id="ARBA00006100"/>
    </source>
</evidence>
<organism evidence="12 13">
    <name type="scientific">Thiomicrorhabdus marina</name>
    <dbReference type="NCBI Taxonomy" id="2818442"/>
    <lineage>
        <taxon>Bacteria</taxon>
        <taxon>Pseudomonadati</taxon>
        <taxon>Pseudomonadota</taxon>
        <taxon>Gammaproteobacteria</taxon>
        <taxon>Thiotrichales</taxon>
        <taxon>Piscirickettsiaceae</taxon>
        <taxon>Thiomicrorhabdus</taxon>
    </lineage>
</organism>
<dbReference type="InterPro" id="IPR004559">
    <property type="entry name" value="HemW-like"/>
</dbReference>
<comment type="function">
    <text evidence="10">Probably acts as a heme chaperone, transferring heme to an unknown acceptor. Binds one molecule of heme per monomer, possibly covalently. Binds 1 [4Fe-4S] cluster. The cluster is coordinated with 3 cysteines and an exchangeable S-adenosyl-L-methionine.</text>
</comment>
<evidence type="ECO:0000256" key="8">
    <source>
        <dbReference type="ARBA" id="ARBA00023014"/>
    </source>
</evidence>
<dbReference type="SFLD" id="SFLDG01065">
    <property type="entry name" value="anaerobic_coproporphyrinogen-I"/>
    <property type="match status" value="1"/>
</dbReference>
<dbReference type="Pfam" id="PF06969">
    <property type="entry name" value="HemN_C"/>
    <property type="match status" value="1"/>
</dbReference>
<evidence type="ECO:0000256" key="10">
    <source>
        <dbReference type="RuleBase" id="RU364116"/>
    </source>
</evidence>
<dbReference type="InterPro" id="IPR006638">
    <property type="entry name" value="Elp3/MiaA/NifB-like_rSAM"/>
</dbReference>
<gene>
    <name evidence="12" type="primary">hemW</name>
    <name evidence="12" type="ORF">J3998_06885</name>
</gene>
<evidence type="ECO:0000313" key="12">
    <source>
        <dbReference type="EMBL" id="MBO1927300.1"/>
    </source>
</evidence>
<reference evidence="12 13" key="1">
    <citation type="submission" date="2021-03" db="EMBL/GenBank/DDBJ databases">
        <title>Thiomicrorhabdus sp.nov.,novel sulfur-oxidizing bacteria isolated from coastal sediment.</title>
        <authorList>
            <person name="Liu X."/>
        </authorList>
    </citation>
    <scope>NUCLEOTIDE SEQUENCE [LARGE SCALE GENOMIC DNA]</scope>
    <source>
        <strain evidence="12 13">6S2-11</strain>
    </source>
</reference>
<keyword evidence="13" id="KW-1185">Reference proteome</keyword>
<dbReference type="RefSeq" id="WP_208149125.1">
    <property type="nucleotide sequence ID" value="NZ_JAGETV010000009.1"/>
</dbReference>
<keyword evidence="8 10" id="KW-0411">Iron-sulfur</keyword>
<evidence type="ECO:0000256" key="1">
    <source>
        <dbReference type="ARBA" id="ARBA00001966"/>
    </source>
</evidence>
<dbReference type="PANTHER" id="PTHR13932">
    <property type="entry name" value="COPROPORPHYRINIGEN III OXIDASE"/>
    <property type="match status" value="1"/>
</dbReference>
<dbReference type="CDD" id="cd01335">
    <property type="entry name" value="Radical_SAM"/>
    <property type="match status" value="1"/>
</dbReference>